<dbReference type="Gene3D" id="3.90.1150.10">
    <property type="entry name" value="Aspartate Aminotransferase, domain 1"/>
    <property type="match status" value="1"/>
</dbReference>
<evidence type="ECO:0000313" key="2">
    <source>
        <dbReference type="Proteomes" id="UP000198583"/>
    </source>
</evidence>
<evidence type="ECO:0000313" key="1">
    <source>
        <dbReference type="EMBL" id="SFR27860.1"/>
    </source>
</evidence>
<name>A0A1I6FD70_9PSEU</name>
<dbReference type="AlphaFoldDB" id="A0A1I6FD70"/>
<dbReference type="RefSeq" id="WP_218164655.1">
    <property type="nucleotide sequence ID" value="NZ_FOYL01000011.1"/>
</dbReference>
<dbReference type="InterPro" id="IPR015422">
    <property type="entry name" value="PyrdxlP-dep_Trfase_small"/>
</dbReference>
<dbReference type="EMBL" id="FOYL01000011">
    <property type="protein sequence ID" value="SFR27860.1"/>
    <property type="molecule type" value="Genomic_DNA"/>
</dbReference>
<organism evidence="1 2">
    <name type="scientific">Lentzea waywayandensis</name>
    <dbReference type="NCBI Taxonomy" id="84724"/>
    <lineage>
        <taxon>Bacteria</taxon>
        <taxon>Bacillati</taxon>
        <taxon>Actinomycetota</taxon>
        <taxon>Actinomycetes</taxon>
        <taxon>Pseudonocardiales</taxon>
        <taxon>Pseudonocardiaceae</taxon>
        <taxon>Lentzea</taxon>
    </lineage>
</organism>
<dbReference type="SUPFAM" id="SSF53383">
    <property type="entry name" value="PLP-dependent transferases"/>
    <property type="match status" value="1"/>
</dbReference>
<dbReference type="Proteomes" id="UP000198583">
    <property type="component" value="Unassembled WGS sequence"/>
</dbReference>
<accession>A0A1I6FD70</accession>
<dbReference type="InterPro" id="IPR015424">
    <property type="entry name" value="PyrdxlP-dep_Trfase"/>
</dbReference>
<keyword evidence="2" id="KW-1185">Reference proteome</keyword>
<dbReference type="STRING" id="84724.SAMN04488564_111301"/>
<sequence length="106" mass="12000">MKALPCGGLLATPQANILFCRLPQEVTTAGRPKGYAFHHDRWEPGIVRFVTAFSHSAENVDRLLDAVNRHTSQPRCHRATSHVRVRPPTSSRCYRSGIAIPLRRWE</sequence>
<protein>
    <submittedName>
        <fullName evidence="1">Uncharacterized protein</fullName>
    </submittedName>
</protein>
<reference evidence="2" key="1">
    <citation type="submission" date="2016-10" db="EMBL/GenBank/DDBJ databases">
        <authorList>
            <person name="Varghese N."/>
            <person name="Submissions S."/>
        </authorList>
    </citation>
    <scope>NUCLEOTIDE SEQUENCE [LARGE SCALE GENOMIC DNA]</scope>
    <source>
        <strain evidence="2">DSM 44232</strain>
    </source>
</reference>
<gene>
    <name evidence="1" type="ORF">SAMN04488564_111301</name>
</gene>
<proteinExistence type="predicted"/>